<dbReference type="OrthoDB" id="191139at2759"/>
<dbReference type="SUPFAM" id="SSF51735">
    <property type="entry name" value="NAD(P)-binding Rossmann-fold domains"/>
    <property type="match status" value="1"/>
</dbReference>
<name>A0A1W4WGA3_AGRPL</name>
<dbReference type="PANTHER" id="PTHR43157">
    <property type="entry name" value="PHOSPHATIDYLINOSITOL-GLYCAN BIOSYNTHESIS CLASS F PROTEIN-RELATED"/>
    <property type="match status" value="1"/>
</dbReference>
<gene>
    <name evidence="4" type="primary">LOC108732693</name>
</gene>
<dbReference type="Gene3D" id="3.40.50.720">
    <property type="entry name" value="NAD(P)-binding Rossmann-like Domain"/>
    <property type="match status" value="1"/>
</dbReference>
<keyword evidence="2" id="KW-0812">Transmembrane</keyword>
<dbReference type="PRINTS" id="PR00081">
    <property type="entry name" value="GDHRDH"/>
</dbReference>
<organism evidence="3 4">
    <name type="scientific">Agrilus planipennis</name>
    <name type="common">Emerald ash borer</name>
    <name type="synonym">Agrilus marcopoli</name>
    <dbReference type="NCBI Taxonomy" id="224129"/>
    <lineage>
        <taxon>Eukaryota</taxon>
        <taxon>Metazoa</taxon>
        <taxon>Ecdysozoa</taxon>
        <taxon>Arthropoda</taxon>
        <taxon>Hexapoda</taxon>
        <taxon>Insecta</taxon>
        <taxon>Pterygota</taxon>
        <taxon>Neoptera</taxon>
        <taxon>Endopterygota</taxon>
        <taxon>Coleoptera</taxon>
        <taxon>Polyphaga</taxon>
        <taxon>Elateriformia</taxon>
        <taxon>Buprestoidea</taxon>
        <taxon>Buprestidae</taxon>
        <taxon>Agrilinae</taxon>
        <taxon>Agrilus</taxon>
    </lineage>
</organism>
<dbReference type="AlphaFoldDB" id="A0A1W4WGA3"/>
<keyword evidence="3" id="KW-1185">Reference proteome</keyword>
<dbReference type="Pfam" id="PF13561">
    <property type="entry name" value="adh_short_C2"/>
    <property type="match status" value="1"/>
</dbReference>
<dbReference type="KEGG" id="apln:108732693"/>
<dbReference type="InterPro" id="IPR036291">
    <property type="entry name" value="NAD(P)-bd_dom_sf"/>
</dbReference>
<evidence type="ECO:0000313" key="4">
    <source>
        <dbReference type="RefSeq" id="XP_018319138.1"/>
    </source>
</evidence>
<dbReference type="GeneID" id="108732693"/>
<dbReference type="RefSeq" id="XP_018319138.1">
    <property type="nucleotide sequence ID" value="XM_018463636.1"/>
</dbReference>
<evidence type="ECO:0000256" key="1">
    <source>
        <dbReference type="ARBA" id="ARBA00023002"/>
    </source>
</evidence>
<dbReference type="InParanoid" id="A0A1W4WGA3"/>
<dbReference type="InterPro" id="IPR002347">
    <property type="entry name" value="SDR_fam"/>
</dbReference>
<dbReference type="CDD" id="cd05327">
    <property type="entry name" value="retinol-DH_like_SDR_c_like"/>
    <property type="match status" value="1"/>
</dbReference>
<keyword evidence="1" id="KW-0560">Oxidoreductase</keyword>
<feature type="transmembrane region" description="Helical" evidence="2">
    <location>
        <begin position="6"/>
        <end position="23"/>
    </location>
</feature>
<keyword evidence="2" id="KW-0472">Membrane</keyword>
<dbReference type="GO" id="GO:0016491">
    <property type="term" value="F:oxidoreductase activity"/>
    <property type="evidence" value="ECO:0007669"/>
    <property type="project" value="UniProtKB-KW"/>
</dbReference>
<dbReference type="PANTHER" id="PTHR43157:SF31">
    <property type="entry name" value="PHOSPHATIDYLINOSITOL-GLYCAN BIOSYNTHESIS CLASS F PROTEIN"/>
    <property type="match status" value="1"/>
</dbReference>
<dbReference type="PRINTS" id="PR00080">
    <property type="entry name" value="SDRFAMILY"/>
</dbReference>
<proteinExistence type="predicted"/>
<keyword evidence="2" id="KW-1133">Transmembrane helix</keyword>
<sequence>MPFTLVTVTVVISLVLIVVKIYSKLTTGWDRSYTCLVGKTVVITGANTGIGFYTALDLSMRGARVILACRNREKAEDARQKIIKITGNPNVVVKLFDATSFDSVRAFAKDFNETEERLDILVNNAGMGTKDTPKTSDGCNLVMQVNYYSSFLLTHLLINKLKASAPSRVVNVSSILHKIANLDPEDLDRYPDKRPFSYLVAYGNSKLGNVCFTVELARRLKGTGVTVNALHPGLILTKIFDEAEGIQKFLLATLASICFKTPVEGAQTSIYLSVSPEVQNVSGEYFVDCAKETLGKKITLYDFRKKIWENTENRVCLSREEKIIYE</sequence>
<accession>A0A1W4WGA3</accession>
<reference evidence="4" key="1">
    <citation type="submission" date="2025-08" db="UniProtKB">
        <authorList>
            <consortium name="RefSeq"/>
        </authorList>
    </citation>
    <scope>IDENTIFICATION</scope>
    <source>
        <tissue evidence="4">Entire body</tissue>
    </source>
</reference>
<dbReference type="Proteomes" id="UP000192223">
    <property type="component" value="Unplaced"/>
</dbReference>
<evidence type="ECO:0000313" key="3">
    <source>
        <dbReference type="Proteomes" id="UP000192223"/>
    </source>
</evidence>
<dbReference type="STRING" id="224129.A0A1W4WGA3"/>
<evidence type="ECO:0000256" key="2">
    <source>
        <dbReference type="SAM" id="Phobius"/>
    </source>
</evidence>
<protein>
    <submittedName>
        <fullName evidence="4">Retinol dehydrogenase 11-like isoform X1</fullName>
    </submittedName>
</protein>